<dbReference type="Pfam" id="PF00535">
    <property type="entry name" value="Glycos_transf_2"/>
    <property type="match status" value="1"/>
</dbReference>
<dbReference type="EMBL" id="AP009384">
    <property type="protein sequence ID" value="BAF89111.1"/>
    <property type="molecule type" value="Genomic_DNA"/>
</dbReference>
<dbReference type="STRING" id="438753.AZC_3113"/>
<protein>
    <submittedName>
        <fullName evidence="5">Putative glycosyltransferase</fullName>
    </submittedName>
</protein>
<dbReference type="CAZy" id="GT2">
    <property type="family name" value="Glycosyltransferase Family 2"/>
</dbReference>
<dbReference type="SUPFAM" id="SSF53448">
    <property type="entry name" value="Nucleotide-diphospho-sugar transferases"/>
    <property type="match status" value="1"/>
</dbReference>
<dbReference type="PANTHER" id="PTHR43179:SF12">
    <property type="entry name" value="GALACTOFURANOSYLTRANSFERASE GLFT2"/>
    <property type="match status" value="1"/>
</dbReference>
<comment type="similarity">
    <text evidence="1">Belongs to the glycosyltransferase 2 family.</text>
</comment>
<reference evidence="5 6" key="4">
    <citation type="journal article" date="2009" name="Appl. Environ. Microbiol.">
        <title>Comparative genome-wide transcriptional profiling of Azorhizobium caulinodans ORS571 grown under free-living and symbiotic conditions.</title>
        <authorList>
            <person name="Tsukada S."/>
            <person name="Aono T."/>
            <person name="Akiba N."/>
            <person name="Lee KB."/>
            <person name="Liu CT."/>
            <person name="Toyazaki H."/>
            <person name="Oyaizu H."/>
        </authorList>
    </citation>
    <scope>NUCLEOTIDE SEQUENCE [LARGE SCALE GENOMIC DNA]</scope>
    <source>
        <strain evidence="6">ATCC 43989 / DSM 5975 / JCM 20966 / LMG 6465 / NBRC 14845 / NCIMB 13405 / ORS 571</strain>
    </source>
</reference>
<reference evidence="5 6" key="5">
    <citation type="journal article" date="2010" name="Appl. Environ. Microbiol.">
        <title>phrR-like gene praR of Azorhizobium caulinodans ORS571 is essential for symbiosis with Sesbania rostrata and is involved in expression of reb genes.</title>
        <authorList>
            <person name="Akiba N."/>
            <person name="Aono T."/>
            <person name="Toyazaki H."/>
            <person name="Sato S."/>
            <person name="Oyaizu H."/>
        </authorList>
    </citation>
    <scope>NUCLEOTIDE SEQUENCE [LARGE SCALE GENOMIC DNA]</scope>
    <source>
        <strain evidence="6">ATCC 43989 / DSM 5975 / JCM 20966 / LMG 6465 / NBRC 14845 / NCIMB 13405 / ORS 571</strain>
    </source>
</reference>
<reference evidence="5 6" key="6">
    <citation type="journal article" date="2011" name="Appl. Environ. Microbiol.">
        <title>Involvement of the azorhizobial chromosome partition gene (parA) in the onset of bacteroid differentiation during Sesbania rostrata stem nodule development.</title>
        <authorList>
            <person name="Liu CT."/>
            <person name="Lee KB."/>
            <person name="Wang YS."/>
            <person name="Peng MH."/>
            <person name="Lee KT."/>
            <person name="Suzuki S."/>
            <person name="Suzuki T."/>
            <person name="Oyaizu H."/>
        </authorList>
    </citation>
    <scope>NUCLEOTIDE SEQUENCE [LARGE SCALE GENOMIC DNA]</scope>
    <source>
        <strain evidence="6">ATCC 43989 / DSM 5975 / JCM 20966 / LMG 6465 / NBRC 14845 / NCIMB 13405 / ORS 571</strain>
    </source>
</reference>
<name>A8IBS6_AZOC5</name>
<sequence>MWGLQKPPSAGSASVFELAPVRQEQGVTTPQRLLFVKVKKPPSVSVVFVSYNSGRVLPRAIASVPAAYQVVVVDNASPEGLDWQSEVARPFDLVPMSANLGFGTACNAGARAARGDYVLFLNPDAVMEEGTVPALLDAVKRYGDPGIFMPAILGENGRPMRKEGSILEPVPRKRRLKAEEIAGDYCTRFVHGAAFLMERRAFLAMGGFDEGIFLYHEDDDLALRAIRSGIAIVVVAEARVIHAGGKSSAPGWRQTFRISRFKKHSERYVLAKYGAARGKVGEVTYLAAGCLLALLMLDIHRLMIRSGKIAGLCDRLALPTVQARTGGADAFEKGRR</sequence>
<dbReference type="Gene3D" id="3.90.550.10">
    <property type="entry name" value="Spore Coat Polysaccharide Biosynthesis Protein SpsA, Chain A"/>
    <property type="match status" value="1"/>
</dbReference>
<keyword evidence="2" id="KW-0328">Glycosyltransferase</keyword>
<accession>A8IBS6</accession>
<evidence type="ECO:0000313" key="5">
    <source>
        <dbReference type="EMBL" id="BAF89111.1"/>
    </source>
</evidence>
<keyword evidence="6" id="KW-1185">Reference proteome</keyword>
<dbReference type="KEGG" id="azc:AZC_3113"/>
<feature type="domain" description="Glycosyltransferase 2-like" evidence="4">
    <location>
        <begin position="45"/>
        <end position="201"/>
    </location>
</feature>
<dbReference type="CDD" id="cd04186">
    <property type="entry name" value="GT_2_like_c"/>
    <property type="match status" value="1"/>
</dbReference>
<reference evidence="5 6" key="1">
    <citation type="journal article" date="2007" name="Appl. Environ. Microbiol.">
        <title>Rhizobial factors required for stem nodule maturation and maintenance in Sesbania rostrata-Azorhizobium caulinodans ORS571 symbiosis.</title>
        <authorList>
            <person name="Suzuki S."/>
            <person name="Aono T."/>
            <person name="Lee KB."/>
            <person name="Suzuki T."/>
            <person name="Liu CT."/>
            <person name="Miwa H."/>
            <person name="Wakao S."/>
            <person name="Iki T."/>
            <person name="Oyaizu H."/>
        </authorList>
    </citation>
    <scope>NUCLEOTIDE SEQUENCE [LARGE SCALE GENOMIC DNA]</scope>
    <source>
        <strain evidence="6">ATCC 43989 / DSM 5975 / JCM 20966 / LMG 6465 / NBRC 14845 / NCIMB 13405 / ORS 571</strain>
    </source>
</reference>
<dbReference type="PANTHER" id="PTHR43179">
    <property type="entry name" value="RHAMNOSYLTRANSFERASE WBBL"/>
    <property type="match status" value="1"/>
</dbReference>
<dbReference type="Proteomes" id="UP000000270">
    <property type="component" value="Chromosome"/>
</dbReference>
<reference evidence="5 6" key="3">
    <citation type="journal article" date="2008" name="BMC Genomics">
        <title>The genome of the versatile nitrogen fixer Azorhizobium caulinodans ORS571.</title>
        <authorList>
            <person name="Lee KB."/>
            <person name="Backer P.D."/>
            <person name="Aono T."/>
            <person name="Liu CT."/>
            <person name="Suzuki S."/>
            <person name="Suzuki T."/>
            <person name="Kaneko T."/>
            <person name="Yamada M."/>
            <person name="Tabata S."/>
            <person name="Kupfer D.M."/>
            <person name="Najar F.Z."/>
            <person name="Wiley G.B."/>
            <person name="Roe B."/>
            <person name="Binnewies T.T."/>
            <person name="Ussery D.W."/>
            <person name="D'Haeze W."/>
            <person name="Herder J.D."/>
            <person name="Gevers D."/>
            <person name="Vereecke D."/>
            <person name="Holsters M."/>
            <person name="Oyaizu H."/>
        </authorList>
    </citation>
    <scope>NUCLEOTIDE SEQUENCE [LARGE SCALE GENOMIC DNA]</scope>
    <source>
        <strain evidence="6">ATCC 43989 / DSM 5975 / JCM 20966 / LMG 6465 / NBRC 14845 / NCIMB 13405 / ORS 571</strain>
    </source>
</reference>
<dbReference type="InterPro" id="IPR001173">
    <property type="entry name" value="Glyco_trans_2-like"/>
</dbReference>
<dbReference type="GO" id="GO:0016757">
    <property type="term" value="F:glycosyltransferase activity"/>
    <property type="evidence" value="ECO:0007669"/>
    <property type="project" value="UniProtKB-KW"/>
</dbReference>
<evidence type="ECO:0000256" key="2">
    <source>
        <dbReference type="ARBA" id="ARBA00022676"/>
    </source>
</evidence>
<evidence type="ECO:0000259" key="4">
    <source>
        <dbReference type="Pfam" id="PF00535"/>
    </source>
</evidence>
<evidence type="ECO:0000313" key="6">
    <source>
        <dbReference type="Proteomes" id="UP000000270"/>
    </source>
</evidence>
<dbReference type="AlphaFoldDB" id="A8IBS6"/>
<proteinExistence type="inferred from homology"/>
<dbReference type="InterPro" id="IPR029044">
    <property type="entry name" value="Nucleotide-diphossugar_trans"/>
</dbReference>
<organism evidence="5 6">
    <name type="scientific">Azorhizobium caulinodans (strain ATCC 43989 / DSM 5975 / JCM 20966 / LMG 6465 / NBRC 14845 / NCIMB 13405 / ORS 571)</name>
    <dbReference type="NCBI Taxonomy" id="438753"/>
    <lineage>
        <taxon>Bacteria</taxon>
        <taxon>Pseudomonadati</taxon>
        <taxon>Pseudomonadota</taxon>
        <taxon>Alphaproteobacteria</taxon>
        <taxon>Hyphomicrobiales</taxon>
        <taxon>Xanthobacteraceae</taxon>
        <taxon>Azorhizobium</taxon>
    </lineage>
</organism>
<dbReference type="eggNOG" id="COG1216">
    <property type="taxonomic scope" value="Bacteria"/>
</dbReference>
<reference evidence="6" key="2">
    <citation type="submission" date="2007-04" db="EMBL/GenBank/DDBJ databases">
        <title>Complete genome sequence of the nitrogen-fixing bacterium Azorhizobium caulinodans ORS571.</title>
        <authorList>
            <person name="Lee K.B."/>
            <person name="Backer P.D."/>
            <person name="Aono T."/>
            <person name="Liu C.T."/>
            <person name="Suzuki S."/>
            <person name="Suzuki T."/>
            <person name="Kaneko T."/>
            <person name="Yamada M."/>
            <person name="Tabata S."/>
            <person name="Kupfer D.M."/>
            <person name="Najar F.Z."/>
            <person name="Wiley G.B."/>
            <person name="Roe B."/>
            <person name="Binnewies T."/>
            <person name="Ussery D."/>
            <person name="Vereecke D."/>
            <person name="Gevers D."/>
            <person name="Holsters M."/>
            <person name="Oyaizu H."/>
        </authorList>
    </citation>
    <scope>NUCLEOTIDE SEQUENCE [LARGE SCALE GENOMIC DNA]</scope>
    <source>
        <strain evidence="6">ATCC 43989 / DSM 5975 / JCM 20966 / LMG 6465 / NBRC 14845 / NCIMB 13405 / ORS 571</strain>
    </source>
</reference>
<evidence type="ECO:0000256" key="3">
    <source>
        <dbReference type="ARBA" id="ARBA00022679"/>
    </source>
</evidence>
<evidence type="ECO:0000256" key="1">
    <source>
        <dbReference type="ARBA" id="ARBA00006739"/>
    </source>
</evidence>
<gene>
    <name evidence="5" type="ordered locus">AZC_3113</name>
</gene>
<dbReference type="HOGENOM" id="CLU_023845_0_2_5"/>
<keyword evidence="3 5" id="KW-0808">Transferase</keyword>